<evidence type="ECO:0000256" key="7">
    <source>
        <dbReference type="ARBA" id="ARBA00022737"/>
    </source>
</evidence>
<evidence type="ECO:0000256" key="12">
    <source>
        <dbReference type="SAM" id="Phobius"/>
    </source>
</evidence>
<evidence type="ECO:0000313" key="15">
    <source>
        <dbReference type="RefSeq" id="XP_056694306.1"/>
    </source>
</evidence>
<keyword evidence="9 12" id="KW-0472">Membrane</keyword>
<keyword evidence="14" id="KW-1185">Reference proteome</keyword>
<reference evidence="15" key="2">
    <citation type="submission" date="2025-08" db="UniProtKB">
        <authorList>
            <consortium name="RefSeq"/>
        </authorList>
    </citation>
    <scope>IDENTIFICATION</scope>
    <source>
        <tissue evidence="15">Leaf</tissue>
    </source>
</reference>
<dbReference type="PANTHER" id="PTHR48063:SF112">
    <property type="entry name" value="RECEPTOR LIKE PROTEIN 30-LIKE"/>
    <property type="match status" value="1"/>
</dbReference>
<dbReference type="InterPro" id="IPR013210">
    <property type="entry name" value="LRR_N_plant-typ"/>
</dbReference>
<dbReference type="SMART" id="SM00369">
    <property type="entry name" value="LRR_TYP"/>
    <property type="match status" value="6"/>
</dbReference>
<name>A0ABM3RFB5_SPIOL</name>
<dbReference type="Gene3D" id="3.30.1490.310">
    <property type="match status" value="1"/>
</dbReference>
<dbReference type="Pfam" id="PF00560">
    <property type="entry name" value="LRR_1"/>
    <property type="match status" value="3"/>
</dbReference>
<evidence type="ECO:0000256" key="3">
    <source>
        <dbReference type="ARBA" id="ARBA00022475"/>
    </source>
</evidence>
<dbReference type="SUPFAM" id="SSF52058">
    <property type="entry name" value="L domain-like"/>
    <property type="match status" value="2"/>
</dbReference>
<proteinExistence type="inferred from homology"/>
<evidence type="ECO:0000256" key="11">
    <source>
        <dbReference type="SAM" id="MobiDB-lite"/>
    </source>
</evidence>
<evidence type="ECO:0000256" key="6">
    <source>
        <dbReference type="ARBA" id="ARBA00022729"/>
    </source>
</evidence>
<keyword evidence="6" id="KW-0732">Signal</keyword>
<feature type="compositionally biased region" description="Polar residues" evidence="11">
    <location>
        <begin position="451"/>
        <end position="461"/>
    </location>
</feature>
<evidence type="ECO:0000256" key="10">
    <source>
        <dbReference type="ARBA" id="ARBA00023180"/>
    </source>
</evidence>
<dbReference type="Pfam" id="PF13855">
    <property type="entry name" value="LRR_8"/>
    <property type="match status" value="2"/>
</dbReference>
<evidence type="ECO:0000256" key="8">
    <source>
        <dbReference type="ARBA" id="ARBA00022989"/>
    </source>
</evidence>
<keyword evidence="8 12" id="KW-1133">Transmembrane helix</keyword>
<gene>
    <name evidence="15" type="primary">LOC110784160</name>
</gene>
<keyword evidence="7" id="KW-0677">Repeat</keyword>
<dbReference type="PRINTS" id="PR00019">
    <property type="entry name" value="LEURICHRPT"/>
</dbReference>
<accession>A0ABM3RFB5</accession>
<protein>
    <submittedName>
        <fullName evidence="15">Receptor-like protein EIX2 isoform X2</fullName>
    </submittedName>
</protein>
<organism evidence="14 15">
    <name type="scientific">Spinacia oleracea</name>
    <name type="common">Spinach</name>
    <dbReference type="NCBI Taxonomy" id="3562"/>
    <lineage>
        <taxon>Eukaryota</taxon>
        <taxon>Viridiplantae</taxon>
        <taxon>Streptophyta</taxon>
        <taxon>Embryophyta</taxon>
        <taxon>Tracheophyta</taxon>
        <taxon>Spermatophyta</taxon>
        <taxon>Magnoliopsida</taxon>
        <taxon>eudicotyledons</taxon>
        <taxon>Gunneridae</taxon>
        <taxon>Pentapetalae</taxon>
        <taxon>Caryophyllales</taxon>
        <taxon>Chenopodiaceae</taxon>
        <taxon>Chenopodioideae</taxon>
        <taxon>Anserineae</taxon>
        <taxon>Spinacia</taxon>
    </lineage>
</organism>
<dbReference type="GeneID" id="110784160"/>
<keyword evidence="10" id="KW-0325">Glycoprotein</keyword>
<keyword evidence="4" id="KW-0433">Leucine-rich repeat</keyword>
<comment type="subcellular location">
    <subcellularLocation>
        <location evidence="1">Cell membrane</location>
        <topology evidence="1">Single-pass type I membrane protein</topology>
    </subcellularLocation>
</comment>
<evidence type="ECO:0000256" key="9">
    <source>
        <dbReference type="ARBA" id="ARBA00023136"/>
    </source>
</evidence>
<feature type="region of interest" description="Disordered" evidence="11">
    <location>
        <begin position="448"/>
        <end position="467"/>
    </location>
</feature>
<evidence type="ECO:0000313" key="14">
    <source>
        <dbReference type="Proteomes" id="UP000813463"/>
    </source>
</evidence>
<feature type="transmembrane region" description="Helical" evidence="12">
    <location>
        <begin position="474"/>
        <end position="498"/>
    </location>
</feature>
<dbReference type="PANTHER" id="PTHR48063">
    <property type="entry name" value="LRR RECEPTOR-LIKE KINASE"/>
    <property type="match status" value="1"/>
</dbReference>
<dbReference type="Gene3D" id="3.80.10.10">
    <property type="entry name" value="Ribonuclease Inhibitor"/>
    <property type="match status" value="4"/>
</dbReference>
<evidence type="ECO:0000256" key="4">
    <source>
        <dbReference type="ARBA" id="ARBA00022614"/>
    </source>
</evidence>
<dbReference type="InterPro" id="IPR032675">
    <property type="entry name" value="LRR_dom_sf"/>
</dbReference>
<reference evidence="14" key="1">
    <citation type="journal article" date="2021" name="Nat. Commun.">
        <title>Genomic analyses provide insights into spinach domestication and the genetic basis of agronomic traits.</title>
        <authorList>
            <person name="Cai X."/>
            <person name="Sun X."/>
            <person name="Xu C."/>
            <person name="Sun H."/>
            <person name="Wang X."/>
            <person name="Ge C."/>
            <person name="Zhang Z."/>
            <person name="Wang Q."/>
            <person name="Fei Z."/>
            <person name="Jiao C."/>
            <person name="Wang Q."/>
        </authorList>
    </citation>
    <scope>NUCLEOTIDE SEQUENCE [LARGE SCALE GENOMIC DNA]</scope>
    <source>
        <strain evidence="14">cv. Varoflay</strain>
    </source>
</reference>
<dbReference type="RefSeq" id="XP_056694306.1">
    <property type="nucleotide sequence ID" value="XM_056838328.1"/>
</dbReference>
<keyword evidence="5 12" id="KW-0812">Transmembrane</keyword>
<feature type="transmembrane region" description="Helical" evidence="12">
    <location>
        <begin position="7"/>
        <end position="25"/>
    </location>
</feature>
<dbReference type="InterPro" id="IPR046956">
    <property type="entry name" value="RLP23-like"/>
</dbReference>
<evidence type="ECO:0000259" key="13">
    <source>
        <dbReference type="Pfam" id="PF08263"/>
    </source>
</evidence>
<keyword evidence="3" id="KW-1003">Cell membrane</keyword>
<dbReference type="Pfam" id="PF08263">
    <property type="entry name" value="LRRNT_2"/>
    <property type="match status" value="1"/>
</dbReference>
<feature type="domain" description="Leucine-rich repeat-containing N-terminal plant-type" evidence="13">
    <location>
        <begin position="45"/>
        <end position="82"/>
    </location>
</feature>
<dbReference type="Proteomes" id="UP000813463">
    <property type="component" value="Chromosome 3"/>
</dbReference>
<comment type="similarity">
    <text evidence="2">Belongs to the RLP family.</text>
</comment>
<evidence type="ECO:0000256" key="5">
    <source>
        <dbReference type="ARBA" id="ARBA00022692"/>
    </source>
</evidence>
<dbReference type="InterPro" id="IPR003591">
    <property type="entry name" value="Leu-rich_rpt_typical-subtyp"/>
</dbReference>
<evidence type="ECO:0000256" key="2">
    <source>
        <dbReference type="ARBA" id="ARBA00009592"/>
    </source>
</evidence>
<dbReference type="InterPro" id="IPR001611">
    <property type="entry name" value="Leu-rich_rpt"/>
</dbReference>
<sequence>MGKLQIYYLLTIILFFVFFIDNMKLCGCGMYSNSSHLLKLGCKPAERKALLDFKSSVTFYDQFVSSSWEGEDCCSWRRVKCNPTTGHVVELRLHGNYSMNIYTSLYIYLFEARNIESSLVYLLELNHLEHLDVSINNFSYSKIPKFMGSMKQLRLSGTIPRCLGESSDLQFVDLAFNNLSGDIPCFRVAHVGWSFSSLDFVSLSDNMLSGRIPSCLANLSNLEVLDVGENNLSGEIPTFITRVNVPGLQILRLRNNKLEGSIPEQLCSLSKLQILDLGHNYLTGIIPSCLSNLTEMNLRHPSVFGFNRMADVNEIIKGTDREYTKTIGFMVNIDLSCNKLIGSIPEKITNLPSLVGLNLSYNQLSGHIPGSIGGLKSLESLDLSRNKLHGTIPTSLGAISPLEFLDLSYNNLSGQIPTGNQLQTLNDPLSYAGNPYLCGDPLSKKCKSNHDSTNGSSGAQNNEDEESEDKHETMWFYLVVMSGFATGFWCVVGTLFLNKSWRHAFFRRVEFVQDWLYVAVVVRVPKLMRRFI</sequence>
<evidence type="ECO:0000256" key="1">
    <source>
        <dbReference type="ARBA" id="ARBA00004251"/>
    </source>
</evidence>